<evidence type="ECO:0000313" key="2">
    <source>
        <dbReference type="Proteomes" id="UP000024635"/>
    </source>
</evidence>
<evidence type="ECO:0000313" key="1">
    <source>
        <dbReference type="EMBL" id="EYC17708.1"/>
    </source>
</evidence>
<dbReference type="Proteomes" id="UP000024635">
    <property type="component" value="Unassembled WGS sequence"/>
</dbReference>
<proteinExistence type="predicted"/>
<dbReference type="Pfam" id="PF17618">
    <property type="entry name" value="SL4P"/>
    <property type="match status" value="1"/>
</dbReference>
<reference evidence="2" key="1">
    <citation type="journal article" date="2015" name="Nat. Genet.">
        <title>The genome and transcriptome of the zoonotic hookworm Ancylostoma ceylanicum identify infection-specific gene families.</title>
        <authorList>
            <person name="Schwarz E.M."/>
            <person name="Hu Y."/>
            <person name="Antoshechkin I."/>
            <person name="Miller M.M."/>
            <person name="Sternberg P.W."/>
            <person name="Aroian R.V."/>
        </authorList>
    </citation>
    <scope>NUCLEOTIDE SEQUENCE</scope>
    <source>
        <strain evidence="2">HY135</strain>
    </source>
</reference>
<keyword evidence="2" id="KW-1185">Reference proteome</keyword>
<dbReference type="OrthoDB" id="5847328at2759"/>
<sequence>MSEEESLATIKLYPYYYTEPRLTITFKDKEELYRKFQKKIQELDIPADRIYRVDRDRDRCWIDNPIALLEAVESENYKLSFFISTSEVCNHSRHVQEKPKLRKSSSSSNFQM</sequence>
<dbReference type="InterPro" id="IPR035127">
    <property type="entry name" value="SL4P"/>
</dbReference>
<comment type="caution">
    <text evidence="1">The sequence shown here is derived from an EMBL/GenBank/DDBJ whole genome shotgun (WGS) entry which is preliminary data.</text>
</comment>
<dbReference type="AlphaFoldDB" id="A0A016UT93"/>
<organism evidence="1 2">
    <name type="scientific">Ancylostoma ceylanicum</name>
    <dbReference type="NCBI Taxonomy" id="53326"/>
    <lineage>
        <taxon>Eukaryota</taxon>
        <taxon>Metazoa</taxon>
        <taxon>Ecdysozoa</taxon>
        <taxon>Nematoda</taxon>
        <taxon>Chromadorea</taxon>
        <taxon>Rhabditida</taxon>
        <taxon>Rhabditina</taxon>
        <taxon>Rhabditomorpha</taxon>
        <taxon>Strongyloidea</taxon>
        <taxon>Ancylostomatidae</taxon>
        <taxon>Ancylostomatinae</taxon>
        <taxon>Ancylostoma</taxon>
    </lineage>
</organism>
<gene>
    <name evidence="1" type="primary">Acey_s0030.g2228</name>
    <name evidence="1" type="ORF">Y032_0030g2228</name>
</gene>
<accession>A0A016UT93</accession>
<protein>
    <recommendedName>
        <fullName evidence="3">PB1 domain-containing protein</fullName>
    </recommendedName>
</protein>
<evidence type="ECO:0008006" key="3">
    <source>
        <dbReference type="Google" id="ProtNLM"/>
    </source>
</evidence>
<dbReference type="EMBL" id="JARK01001366">
    <property type="protein sequence ID" value="EYC17708.1"/>
    <property type="molecule type" value="Genomic_DNA"/>
</dbReference>
<name>A0A016UT93_9BILA</name>